<keyword evidence="1" id="KW-0812">Transmembrane</keyword>
<feature type="transmembrane region" description="Helical" evidence="1">
    <location>
        <begin position="244"/>
        <end position="264"/>
    </location>
</feature>
<feature type="transmembrane region" description="Helical" evidence="1">
    <location>
        <begin position="220"/>
        <end position="237"/>
    </location>
</feature>
<name>A0A839F7B7_9GAMM</name>
<keyword evidence="3" id="KW-1185">Reference proteome</keyword>
<dbReference type="Proteomes" id="UP000550401">
    <property type="component" value="Unassembled WGS sequence"/>
</dbReference>
<dbReference type="EMBL" id="JACGXL010000003">
    <property type="protein sequence ID" value="MBA8888061.1"/>
    <property type="molecule type" value="Genomic_DNA"/>
</dbReference>
<keyword evidence="1" id="KW-0472">Membrane</keyword>
<keyword evidence="1" id="KW-1133">Transmembrane helix</keyword>
<protein>
    <submittedName>
        <fullName evidence="2">Uncharacterized protein</fullName>
    </submittedName>
</protein>
<evidence type="ECO:0000313" key="3">
    <source>
        <dbReference type="Proteomes" id="UP000550401"/>
    </source>
</evidence>
<proteinExistence type="predicted"/>
<evidence type="ECO:0000313" key="2">
    <source>
        <dbReference type="EMBL" id="MBA8888061.1"/>
    </source>
</evidence>
<reference evidence="2 3" key="1">
    <citation type="submission" date="2020-07" db="EMBL/GenBank/DDBJ databases">
        <title>Genomic Encyclopedia of Type Strains, Phase IV (KMG-V): Genome sequencing to study the core and pangenomes of soil and plant-associated prokaryotes.</title>
        <authorList>
            <person name="Whitman W."/>
        </authorList>
    </citation>
    <scope>NUCLEOTIDE SEQUENCE [LARGE SCALE GENOMIC DNA]</scope>
    <source>
        <strain evidence="2 3">RH2WT43</strain>
    </source>
</reference>
<evidence type="ECO:0000256" key="1">
    <source>
        <dbReference type="SAM" id="Phobius"/>
    </source>
</evidence>
<dbReference type="AlphaFoldDB" id="A0A839F7B7"/>
<organism evidence="2 3">
    <name type="scientific">Dokdonella fugitiva</name>
    <dbReference type="NCBI Taxonomy" id="328517"/>
    <lineage>
        <taxon>Bacteria</taxon>
        <taxon>Pseudomonadati</taxon>
        <taxon>Pseudomonadota</taxon>
        <taxon>Gammaproteobacteria</taxon>
        <taxon>Lysobacterales</taxon>
        <taxon>Rhodanobacteraceae</taxon>
        <taxon>Dokdonella</taxon>
    </lineage>
</organism>
<gene>
    <name evidence="2" type="ORF">FHW12_002285</name>
</gene>
<sequence length="400" mass="44008">MTVARWRLIAFVLVLGATWLLLLLWAAGIDPRLPFTPAHTQSLPGSRYHAVFGKAMPDGQQLRVSAAAEDYSALQVTDVPELEAADLPILRYAFADFPGTLELSLVFRTREAPDDVETVSLPAPGAGTRTFDLSRVPAWRGTIVEVGFSQFPVAQLAPPAGAFKPFAFTGARLESDSWRGRIAAMWSSWFAHAPWQLISVSAIGPVETGDALPHAPRPPLVVALALVALALVARFVLRWRGDRLARPLFAAAAIAWVGIDAAWMRELDYRRAVDRDIWGAIPFAQRQDHVADERTLAAAERLKVLLANEPPTTRVLVNAETPHEILRLIYLAAPTNASSLGGYLAAPHTRIPSGTVLVNYRVDRPRPLNDVMRIGLRKVRVKVIDRNEDLVAYRVEAVIR</sequence>
<accession>A0A839F7B7</accession>
<dbReference type="RefSeq" id="WP_182531131.1">
    <property type="nucleotide sequence ID" value="NZ_JACGXL010000003.1"/>
</dbReference>
<comment type="caution">
    <text evidence="2">The sequence shown here is derived from an EMBL/GenBank/DDBJ whole genome shotgun (WGS) entry which is preliminary data.</text>
</comment>